<gene>
    <name evidence="2" type="ORF">JN10_1478</name>
</gene>
<dbReference type="Proteomes" id="UP000320547">
    <property type="component" value="Unassembled WGS sequence"/>
</dbReference>
<dbReference type="AlphaFoldDB" id="A0A562UW18"/>
<comment type="caution">
    <text evidence="2">The sequence shown here is derived from an EMBL/GenBank/DDBJ whole genome shotgun (WGS) entry which is preliminary data.</text>
</comment>
<sequence>MWACHIRMSKEFAAVQHMNANFTMQKIGLAYLLDKFTCHSGAGKLWNENMLTKLMVSKPAKDIALVASLLAFGAVLINRPDLPPIVTAGILIILTALITVIGVRRENTNLDEVELAAVNFGSRWSITVVIVFMLLLCFFGPVHNGIDAIFGPVAGARNENGPMSGVVLIFISGLLSGLVLLLASKSMLTRLWLWNKR</sequence>
<reference evidence="2 3" key="1">
    <citation type="submission" date="2019-07" db="EMBL/GenBank/DDBJ databases">
        <title>Genomic Encyclopedia of Archaeal and Bacterial Type Strains, Phase II (KMG-II): from individual species to whole genera.</title>
        <authorList>
            <person name="Goeker M."/>
        </authorList>
    </citation>
    <scope>NUCLEOTIDE SEQUENCE [LARGE SCALE GENOMIC DNA]</scope>
    <source>
        <strain evidence="2 3">ATCC BAA-2084</strain>
    </source>
</reference>
<feature type="transmembrane region" description="Helical" evidence="1">
    <location>
        <begin position="163"/>
        <end position="183"/>
    </location>
</feature>
<organism evidence="2 3">
    <name type="scientific">Altererythrobacter ishigakiensis</name>
    <dbReference type="NCBI Taxonomy" id="476157"/>
    <lineage>
        <taxon>Bacteria</taxon>
        <taxon>Pseudomonadati</taxon>
        <taxon>Pseudomonadota</taxon>
        <taxon>Alphaproteobacteria</taxon>
        <taxon>Sphingomonadales</taxon>
        <taxon>Erythrobacteraceae</taxon>
        <taxon>Altererythrobacter</taxon>
    </lineage>
</organism>
<accession>A0A562UW18</accession>
<keyword evidence="1" id="KW-0472">Membrane</keyword>
<evidence type="ECO:0000256" key="1">
    <source>
        <dbReference type="SAM" id="Phobius"/>
    </source>
</evidence>
<keyword evidence="3" id="KW-1185">Reference proteome</keyword>
<protein>
    <submittedName>
        <fullName evidence="2">Uncharacterized protein</fullName>
    </submittedName>
</protein>
<dbReference type="EMBL" id="VLLK01000001">
    <property type="protein sequence ID" value="TWJ09830.1"/>
    <property type="molecule type" value="Genomic_DNA"/>
</dbReference>
<evidence type="ECO:0000313" key="2">
    <source>
        <dbReference type="EMBL" id="TWJ09830.1"/>
    </source>
</evidence>
<dbReference type="STRING" id="476157.GCA_001663155_01876"/>
<keyword evidence="1" id="KW-0812">Transmembrane</keyword>
<proteinExistence type="predicted"/>
<feature type="transmembrane region" description="Helical" evidence="1">
    <location>
        <begin position="124"/>
        <end position="143"/>
    </location>
</feature>
<feature type="transmembrane region" description="Helical" evidence="1">
    <location>
        <begin position="85"/>
        <end position="103"/>
    </location>
</feature>
<feature type="transmembrane region" description="Helical" evidence="1">
    <location>
        <begin position="63"/>
        <end position="79"/>
    </location>
</feature>
<name>A0A562UW18_9SPHN</name>
<keyword evidence="1" id="KW-1133">Transmembrane helix</keyword>
<evidence type="ECO:0000313" key="3">
    <source>
        <dbReference type="Proteomes" id="UP000320547"/>
    </source>
</evidence>